<name>A0ACC6KLM7_9DEIO</name>
<protein>
    <submittedName>
        <fullName evidence="1">Uncharacterized protein</fullName>
    </submittedName>
</protein>
<dbReference type="EMBL" id="JAVDTP010000014">
    <property type="protein sequence ID" value="MDR6753425.1"/>
    <property type="molecule type" value="Genomic_DNA"/>
</dbReference>
<evidence type="ECO:0000313" key="2">
    <source>
        <dbReference type="Proteomes" id="UP001252370"/>
    </source>
</evidence>
<sequence>MQGPPALVAHLRALLIAGLPLSEDQILRPEQQREPYLAGPQDAAGRPAVGAGPRGLSAYLAQHPEGFVQIEDPIPSGNSGAQDVYWTAVGAVAATREQAHALAHAVRIILAGTRDEPGFFRTQTSPSTAPLAPDAVLVRVVYTRTLIHGVVPT</sequence>
<reference evidence="1" key="1">
    <citation type="submission" date="2023-07" db="EMBL/GenBank/DDBJ databases">
        <title>Sorghum-associated microbial communities from plants grown in Nebraska, USA.</title>
        <authorList>
            <person name="Schachtman D."/>
        </authorList>
    </citation>
    <scope>NUCLEOTIDE SEQUENCE</scope>
    <source>
        <strain evidence="1">BE73</strain>
    </source>
</reference>
<proteinExistence type="predicted"/>
<organism evidence="1 2">
    <name type="scientific">Deinococcus soli</name>
    <name type="common">ex Cha et al. 2016</name>
    <dbReference type="NCBI Taxonomy" id="1309411"/>
    <lineage>
        <taxon>Bacteria</taxon>
        <taxon>Thermotogati</taxon>
        <taxon>Deinococcota</taxon>
        <taxon>Deinococci</taxon>
        <taxon>Deinococcales</taxon>
        <taxon>Deinococcaceae</taxon>
        <taxon>Deinococcus</taxon>
    </lineage>
</organism>
<accession>A0ACC6KLM7</accession>
<gene>
    <name evidence="1" type="ORF">J2Y01_003948</name>
</gene>
<comment type="caution">
    <text evidence="1">The sequence shown here is derived from an EMBL/GenBank/DDBJ whole genome shotgun (WGS) entry which is preliminary data.</text>
</comment>
<evidence type="ECO:0000313" key="1">
    <source>
        <dbReference type="EMBL" id="MDR6753425.1"/>
    </source>
</evidence>
<dbReference type="Proteomes" id="UP001252370">
    <property type="component" value="Unassembled WGS sequence"/>
</dbReference>
<keyword evidence="2" id="KW-1185">Reference proteome</keyword>